<evidence type="ECO:0000259" key="3">
    <source>
        <dbReference type="Pfam" id="PF00144"/>
    </source>
</evidence>
<dbReference type="Gene3D" id="3.40.710.10">
    <property type="entry name" value="DD-peptidase/beta-lactamase superfamily"/>
    <property type="match status" value="1"/>
</dbReference>
<dbReference type="Pfam" id="PF11954">
    <property type="entry name" value="DUF3471"/>
    <property type="match status" value="1"/>
</dbReference>
<protein>
    <recommendedName>
        <fullName evidence="7">Beta-lactamase/transpeptidase-like protein</fullName>
    </recommendedName>
</protein>
<keyword evidence="2" id="KW-0732">Signal</keyword>
<dbReference type="EMBL" id="JAAAXW010000267">
    <property type="protein sequence ID" value="KAF9539059.1"/>
    <property type="molecule type" value="Genomic_DNA"/>
</dbReference>
<name>A0A9P6EZT1_9FUNG</name>
<proteinExistence type="inferred from homology"/>
<gene>
    <name evidence="5" type="ORF">EC957_005833</name>
</gene>
<comment type="caution">
    <text evidence="5">The sequence shown here is derived from an EMBL/GenBank/DDBJ whole genome shotgun (WGS) entry which is preliminary data.</text>
</comment>
<evidence type="ECO:0000259" key="4">
    <source>
        <dbReference type="Pfam" id="PF11954"/>
    </source>
</evidence>
<dbReference type="InterPro" id="IPR001466">
    <property type="entry name" value="Beta-lactam-related"/>
</dbReference>
<dbReference type="InterPro" id="IPR012338">
    <property type="entry name" value="Beta-lactam/transpept-like"/>
</dbReference>
<evidence type="ECO:0008006" key="7">
    <source>
        <dbReference type="Google" id="ProtNLM"/>
    </source>
</evidence>
<evidence type="ECO:0000256" key="2">
    <source>
        <dbReference type="SAM" id="SignalP"/>
    </source>
</evidence>
<dbReference type="PANTHER" id="PTHR46825">
    <property type="entry name" value="D-ALANYL-D-ALANINE-CARBOXYPEPTIDASE/ENDOPEPTIDASE AMPH"/>
    <property type="match status" value="1"/>
</dbReference>
<dbReference type="InterPro" id="IPR021860">
    <property type="entry name" value="Peptidase_S12_Pab87-rel_C"/>
</dbReference>
<sequence>MVAFSSSRATASFILGVLPSILLTQLACPSQAAKAPLADLSHVLEEVRNSTGLPGMSFAVLYKGKLIFAEGFGKRNDRDPFTVETVQPMGSLTKAFTAAAIGELVAEGKMDWDTTPIAHYLPEFELEDPVLTSQLTNVDLLSHRTGMPNIDFAWYRTNTTRRELIKRLKYVKLDPKLRTTSQYSNVMYAVAGEAAANVAGTTYEKLVEEKILKPLGLENTGFGPIEMGKRFKNYAMPYNAASYEDAQMGKFITGYLDPIYLTEAPAGNIYSNVLDLVRWGRIIMQSGQVDGKQVLNKTSVDQLLVGYTFVTGSKRTPEFAPVQAYGMGWMPDSYKGKNYFWHDGGVSGYRSNLMVFPDDDLVIAHATNIKVAELMANVPFYIADELFGLPKTQDWLAVSARNSQAQYNEYKTVRDGVLPQQTKGTSPSRDLEEYVGSYADPVYGEGSVRLESGSLYFKYNEFDSKMEHYHYDSFKTEFADFYIQMTQLATFILGDDGRVAGFQIEVMGLLIHFTKVAAPMA</sequence>
<reference evidence="5" key="1">
    <citation type="journal article" date="2020" name="Fungal Divers.">
        <title>Resolving the Mortierellaceae phylogeny through synthesis of multi-gene phylogenetics and phylogenomics.</title>
        <authorList>
            <person name="Vandepol N."/>
            <person name="Liber J."/>
            <person name="Desiro A."/>
            <person name="Na H."/>
            <person name="Kennedy M."/>
            <person name="Barry K."/>
            <person name="Grigoriev I.V."/>
            <person name="Miller A.N."/>
            <person name="O'Donnell K."/>
            <person name="Stajich J.E."/>
            <person name="Bonito G."/>
        </authorList>
    </citation>
    <scope>NUCLEOTIDE SEQUENCE</scope>
    <source>
        <strain evidence="5">NRRL 2591</strain>
    </source>
</reference>
<dbReference type="Pfam" id="PF00144">
    <property type="entry name" value="Beta-lactamase"/>
    <property type="match status" value="1"/>
</dbReference>
<feature type="domain" description="Peptidase S12 Pab87-related C-terminal" evidence="4">
    <location>
        <begin position="421"/>
        <end position="505"/>
    </location>
</feature>
<accession>A0A9P6EZT1</accession>
<comment type="similarity">
    <text evidence="1">Belongs to the peptidase S12 family.</text>
</comment>
<organism evidence="5 6">
    <name type="scientific">Mortierella hygrophila</name>
    <dbReference type="NCBI Taxonomy" id="979708"/>
    <lineage>
        <taxon>Eukaryota</taxon>
        <taxon>Fungi</taxon>
        <taxon>Fungi incertae sedis</taxon>
        <taxon>Mucoromycota</taxon>
        <taxon>Mortierellomycotina</taxon>
        <taxon>Mortierellomycetes</taxon>
        <taxon>Mortierellales</taxon>
        <taxon>Mortierellaceae</taxon>
        <taxon>Mortierella</taxon>
    </lineage>
</organism>
<evidence type="ECO:0000313" key="6">
    <source>
        <dbReference type="Proteomes" id="UP000723463"/>
    </source>
</evidence>
<keyword evidence="6" id="KW-1185">Reference proteome</keyword>
<feature type="chain" id="PRO_5040458847" description="Beta-lactamase/transpeptidase-like protein" evidence="2">
    <location>
        <begin position="33"/>
        <end position="521"/>
    </location>
</feature>
<dbReference type="Gene3D" id="2.40.128.600">
    <property type="match status" value="1"/>
</dbReference>
<dbReference type="PANTHER" id="PTHR46825:SF15">
    <property type="entry name" value="BETA-LACTAMASE-RELATED DOMAIN-CONTAINING PROTEIN"/>
    <property type="match status" value="1"/>
</dbReference>
<dbReference type="Proteomes" id="UP000723463">
    <property type="component" value="Unassembled WGS sequence"/>
</dbReference>
<evidence type="ECO:0000313" key="5">
    <source>
        <dbReference type="EMBL" id="KAF9539059.1"/>
    </source>
</evidence>
<feature type="signal peptide" evidence="2">
    <location>
        <begin position="1"/>
        <end position="32"/>
    </location>
</feature>
<dbReference type="InterPro" id="IPR050491">
    <property type="entry name" value="AmpC-like"/>
</dbReference>
<feature type="domain" description="Beta-lactamase-related" evidence="3">
    <location>
        <begin position="43"/>
        <end position="372"/>
    </location>
</feature>
<evidence type="ECO:0000256" key="1">
    <source>
        <dbReference type="ARBA" id="ARBA00038215"/>
    </source>
</evidence>
<dbReference type="AlphaFoldDB" id="A0A9P6EZT1"/>
<dbReference type="SUPFAM" id="SSF56601">
    <property type="entry name" value="beta-lactamase/transpeptidase-like"/>
    <property type="match status" value="1"/>
</dbReference>